<keyword evidence="2" id="KW-0732">Signal</keyword>
<evidence type="ECO:0000313" key="4">
    <source>
        <dbReference type="Proteomes" id="UP000288216"/>
    </source>
</evidence>
<dbReference type="AlphaFoldDB" id="A0A401PAB7"/>
<dbReference type="GO" id="GO:0016020">
    <property type="term" value="C:membrane"/>
    <property type="evidence" value="ECO:0007669"/>
    <property type="project" value="TreeGrafter"/>
</dbReference>
<comment type="caution">
    <text evidence="3">The sequence shown here is derived from an EMBL/GenBank/DDBJ whole genome shotgun (WGS) entry which is preliminary data.</text>
</comment>
<dbReference type="STRING" id="75743.A0A401PAB7"/>
<sequence>MKSLAQVVLLYILCGAANGVPATVAYTPEIVPTKIEGRITQTTVALEQPRCVFDPIETSCSNCKIWLIVANSTGVTKFAEMKNDFLNTSDLTYKNAFTGPNGFYFTVKTERDVYVCPPTAIPGEILALRVGSEVPCKTPNCNMPLPTGGAFRMKYVLVNPDLTTPNIVGETRFTQEIQLRSAPDPNSIDTYPGRRTGGMVVITVILAILLFLLLAMFAAMLAFVCCRKSDQTDFPAPLTTAGSLRQYHTHSLHNPSGAIAQKANM</sequence>
<gene>
    <name evidence="3" type="ORF">scyTo_0012547</name>
</gene>
<keyword evidence="1" id="KW-0812">Transmembrane</keyword>
<reference evidence="3 4" key="1">
    <citation type="journal article" date="2018" name="Nat. Ecol. Evol.">
        <title>Shark genomes provide insights into elasmobranch evolution and the origin of vertebrates.</title>
        <authorList>
            <person name="Hara Y"/>
            <person name="Yamaguchi K"/>
            <person name="Onimaru K"/>
            <person name="Kadota M"/>
            <person name="Koyanagi M"/>
            <person name="Keeley SD"/>
            <person name="Tatsumi K"/>
            <person name="Tanaka K"/>
            <person name="Motone F"/>
            <person name="Kageyama Y"/>
            <person name="Nozu R"/>
            <person name="Adachi N"/>
            <person name="Nishimura O"/>
            <person name="Nakagawa R"/>
            <person name="Tanegashima C"/>
            <person name="Kiyatake I"/>
            <person name="Matsumoto R"/>
            <person name="Murakumo K"/>
            <person name="Nishida K"/>
            <person name="Terakita A"/>
            <person name="Kuratani S"/>
            <person name="Sato K"/>
            <person name="Hyodo S Kuraku.S."/>
        </authorList>
    </citation>
    <scope>NUCLEOTIDE SEQUENCE [LARGE SCALE GENOMIC DNA]</scope>
</reference>
<dbReference type="EMBL" id="BFAA01006086">
    <property type="protein sequence ID" value="GCB70085.1"/>
    <property type="molecule type" value="Genomic_DNA"/>
</dbReference>
<keyword evidence="1" id="KW-1133">Transmembrane helix</keyword>
<keyword evidence="4" id="KW-1185">Reference proteome</keyword>
<organism evidence="3 4">
    <name type="scientific">Scyliorhinus torazame</name>
    <name type="common">Cloudy catshark</name>
    <name type="synonym">Catulus torazame</name>
    <dbReference type="NCBI Taxonomy" id="75743"/>
    <lineage>
        <taxon>Eukaryota</taxon>
        <taxon>Metazoa</taxon>
        <taxon>Chordata</taxon>
        <taxon>Craniata</taxon>
        <taxon>Vertebrata</taxon>
        <taxon>Chondrichthyes</taxon>
        <taxon>Elasmobranchii</taxon>
        <taxon>Galeomorphii</taxon>
        <taxon>Galeoidea</taxon>
        <taxon>Carcharhiniformes</taxon>
        <taxon>Scyliorhinidae</taxon>
        <taxon>Scyliorhinus</taxon>
    </lineage>
</organism>
<feature type="signal peptide" evidence="2">
    <location>
        <begin position="1"/>
        <end position="19"/>
    </location>
</feature>
<dbReference type="PANTHER" id="PTHR15446:SF2">
    <property type="entry name" value="UROPLAKIN-3B-LIKE PROTEIN 1-RELATED"/>
    <property type="match status" value="1"/>
</dbReference>
<name>A0A401PAB7_SCYTO</name>
<keyword evidence="1" id="KW-0472">Membrane</keyword>
<evidence type="ECO:0000256" key="1">
    <source>
        <dbReference type="SAM" id="Phobius"/>
    </source>
</evidence>
<feature type="chain" id="PRO_5019000045" description="Uroplakin 3B" evidence="2">
    <location>
        <begin position="20"/>
        <end position="265"/>
    </location>
</feature>
<dbReference type="PANTHER" id="PTHR15446">
    <property type="entry name" value="UROPLAKIN III"/>
    <property type="match status" value="1"/>
</dbReference>
<evidence type="ECO:0000256" key="2">
    <source>
        <dbReference type="SAM" id="SignalP"/>
    </source>
</evidence>
<protein>
    <recommendedName>
        <fullName evidence="5">Uroplakin 3B</fullName>
    </recommendedName>
</protein>
<dbReference type="OMA" id="IYTCYDT"/>
<feature type="transmembrane region" description="Helical" evidence="1">
    <location>
        <begin position="199"/>
        <end position="224"/>
    </location>
</feature>
<dbReference type="InterPro" id="IPR024831">
    <property type="entry name" value="Uroplakin-3"/>
</dbReference>
<accession>A0A401PAB7</accession>
<dbReference type="Proteomes" id="UP000288216">
    <property type="component" value="Unassembled WGS sequence"/>
</dbReference>
<proteinExistence type="predicted"/>
<dbReference type="OrthoDB" id="9939598at2759"/>
<evidence type="ECO:0008006" key="5">
    <source>
        <dbReference type="Google" id="ProtNLM"/>
    </source>
</evidence>
<evidence type="ECO:0000313" key="3">
    <source>
        <dbReference type="EMBL" id="GCB70085.1"/>
    </source>
</evidence>